<sequence>MSSSAVVGDEPVRHSTFDTIDLPNSLSLGSSILGTSAASRRMENSWESLYFSLMRSVRMLKLTKKDAASLALDEVCHFSEHHSSTVCKCDNPEHPSNPLTYCRVNGGGGQELPECLKELAGKDFVFKIHIFNTTEGKGASACASNMAAAGGKECGHKRSR</sequence>
<gene>
    <name evidence="2" type="ORF">BRAA01T01852Z</name>
    <name evidence="1" type="ORF">BRAPAZ1V2_A01P19460.2</name>
</gene>
<dbReference type="Gramene" id="Bra026319.1">
    <property type="protein sequence ID" value="Bra026319.1-P"/>
    <property type="gene ID" value="Bra026319"/>
</dbReference>
<dbReference type="EnsemblPlants" id="Bra026319.1">
    <property type="protein sequence ID" value="Bra026319.1-P"/>
    <property type="gene ID" value="Bra026319"/>
</dbReference>
<dbReference type="EMBL" id="LS974617">
    <property type="protein sequence ID" value="CAG7887870.1"/>
    <property type="molecule type" value="Genomic_DNA"/>
</dbReference>
<proteinExistence type="predicted"/>
<organism evidence="2">
    <name type="scientific">Brassica campestris</name>
    <name type="common">Field mustard</name>
    <dbReference type="NCBI Taxonomy" id="3711"/>
    <lineage>
        <taxon>Eukaryota</taxon>
        <taxon>Viridiplantae</taxon>
        <taxon>Streptophyta</taxon>
        <taxon>Embryophyta</taxon>
        <taxon>Tracheophyta</taxon>
        <taxon>Spermatophyta</taxon>
        <taxon>Magnoliopsida</taxon>
        <taxon>eudicotyledons</taxon>
        <taxon>Gunneridae</taxon>
        <taxon>Pentapetalae</taxon>
        <taxon>rosids</taxon>
        <taxon>malvids</taxon>
        <taxon>Brassicales</taxon>
        <taxon>Brassicaceae</taxon>
        <taxon>Brassiceae</taxon>
        <taxon>Brassica</taxon>
    </lineage>
</organism>
<accession>A0A3P5ZSJ7</accession>
<reference evidence="4" key="1">
    <citation type="journal article" date="2011" name="Nat. Genet.">
        <title>The genome of the mesopolyploid crop species Brassica rapa.</title>
        <authorList>
            <consortium name="Brassica rapa Genome Sequencing Project Consortium"/>
            <person name="Wang X."/>
            <person name="Wang H."/>
            <person name="Wang J."/>
            <person name="Sun R."/>
            <person name="Wu J."/>
            <person name="Liu S."/>
            <person name="Bai Y."/>
            <person name="Mun J.H."/>
            <person name="Bancroft I."/>
            <person name="Cheng F."/>
            <person name="Huang S."/>
            <person name="Li X."/>
            <person name="Hua W."/>
            <person name="Wang J."/>
            <person name="Wang X."/>
            <person name="Freeling M."/>
            <person name="Pires J.C."/>
            <person name="Paterson A.H."/>
            <person name="Chalhoub B."/>
            <person name="Wang B."/>
            <person name="Hayward A."/>
            <person name="Sharpe A.G."/>
            <person name="Park B.S."/>
            <person name="Weisshaar B."/>
            <person name="Liu B."/>
            <person name="Li B."/>
            <person name="Liu B."/>
            <person name="Tong C."/>
            <person name="Song C."/>
            <person name="Duran C."/>
            <person name="Peng C."/>
            <person name="Geng C."/>
            <person name="Koh C."/>
            <person name="Lin C."/>
            <person name="Edwards D."/>
            <person name="Mu D."/>
            <person name="Shen D."/>
            <person name="Soumpourou E."/>
            <person name="Li F."/>
            <person name="Fraser F."/>
            <person name="Conant G."/>
            <person name="Lassalle G."/>
            <person name="King G.J."/>
            <person name="Bonnema G."/>
            <person name="Tang H."/>
            <person name="Wang H."/>
            <person name="Belcram H."/>
            <person name="Zhou H."/>
            <person name="Hirakawa H."/>
            <person name="Abe H."/>
            <person name="Guo H."/>
            <person name="Wang H."/>
            <person name="Jin H."/>
            <person name="Parkin I.A."/>
            <person name="Batley J."/>
            <person name="Kim J.S."/>
            <person name="Just J."/>
            <person name="Li J."/>
            <person name="Xu J."/>
            <person name="Deng J."/>
            <person name="Kim J.A."/>
            <person name="Li J."/>
            <person name="Yu J."/>
            <person name="Meng J."/>
            <person name="Wang J."/>
            <person name="Min J."/>
            <person name="Poulain J."/>
            <person name="Wang J."/>
            <person name="Hatakeyama K."/>
            <person name="Wu K."/>
            <person name="Wang L."/>
            <person name="Fang L."/>
            <person name="Trick M."/>
            <person name="Links M.G."/>
            <person name="Zhao M."/>
            <person name="Jin M."/>
            <person name="Ramchiary N."/>
            <person name="Drou N."/>
            <person name="Berkman P.J."/>
            <person name="Cai Q."/>
            <person name="Huang Q."/>
            <person name="Li R."/>
            <person name="Tabata S."/>
            <person name="Cheng S."/>
            <person name="Zhang S."/>
            <person name="Zhang S."/>
            <person name="Huang S."/>
            <person name="Sato S."/>
            <person name="Sun S."/>
            <person name="Kwon S.J."/>
            <person name="Choi S.R."/>
            <person name="Lee T.H."/>
            <person name="Fan W."/>
            <person name="Zhao X."/>
            <person name="Tan X."/>
            <person name="Xu X."/>
            <person name="Wang Y."/>
            <person name="Qiu Y."/>
            <person name="Yin Y."/>
            <person name="Li Y."/>
            <person name="Du Y."/>
            <person name="Liao Y."/>
            <person name="Lim Y."/>
            <person name="Narusaka Y."/>
            <person name="Wang Y."/>
            <person name="Wang Z."/>
            <person name="Li Z."/>
            <person name="Wang Z."/>
            <person name="Xiong Z."/>
            <person name="Zhang Z."/>
        </authorList>
    </citation>
    <scope>NUCLEOTIDE SEQUENCE [LARGE SCALE GENOMIC DNA]</scope>
    <source>
        <strain evidence="4">cv. Chiifu-401-42</strain>
    </source>
</reference>
<evidence type="ECO:0000313" key="3">
    <source>
        <dbReference type="EnsemblPlants" id="Bra026319.1-P"/>
    </source>
</evidence>
<dbReference type="Proteomes" id="UP000694005">
    <property type="component" value="Chromosome A01"/>
</dbReference>
<evidence type="ECO:0000313" key="1">
    <source>
        <dbReference type="EMBL" id="CAG7887870.1"/>
    </source>
</evidence>
<dbReference type="Proteomes" id="UP000011750">
    <property type="component" value="Chromosome A01"/>
</dbReference>
<dbReference type="Gramene" id="A01p19460.2_BraZ1">
    <property type="protein sequence ID" value="A01p19460.2_BraZ1.CDS"/>
    <property type="gene ID" value="A01g19460.2_BraZ1"/>
</dbReference>
<dbReference type="EMBL" id="LR031571">
    <property type="protein sequence ID" value="VDC75350.1"/>
    <property type="molecule type" value="Genomic_DNA"/>
</dbReference>
<evidence type="ECO:0000313" key="4">
    <source>
        <dbReference type="Proteomes" id="UP000011750"/>
    </source>
</evidence>
<dbReference type="AlphaFoldDB" id="A0A3P5ZSJ7"/>
<evidence type="ECO:0000313" key="2">
    <source>
        <dbReference type="EMBL" id="VDC75350.1"/>
    </source>
</evidence>
<reference evidence="4" key="2">
    <citation type="journal article" date="2018" name="Hortic Res">
        <title>Improved Brassica rapa reference genome by single-molecule sequencing and chromosome conformation capture technologies.</title>
        <authorList>
            <person name="Zhang L."/>
            <person name="Cai X."/>
            <person name="Wu J."/>
            <person name="Liu M."/>
            <person name="Grob S."/>
            <person name="Cheng F."/>
            <person name="Liang J."/>
            <person name="Cai C."/>
            <person name="Liu Z."/>
            <person name="Liu B."/>
            <person name="Wang F."/>
            <person name="Li S."/>
            <person name="Liu F."/>
            <person name="Li X."/>
            <person name="Cheng L."/>
            <person name="Yang W."/>
            <person name="Li M.H."/>
            <person name="Grossniklaus U."/>
            <person name="Zheng H."/>
            <person name="Wang X."/>
        </authorList>
    </citation>
    <scope>NUCLEOTIDE SEQUENCE [LARGE SCALE GENOMIC DNA]</scope>
    <source>
        <strain evidence="4">cv. Chiifu-401-42</strain>
    </source>
</reference>
<name>A0A3P5ZSJ7_BRACM</name>
<keyword evidence="4" id="KW-1185">Reference proteome</keyword>
<accession>M4EC10</accession>
<dbReference type="HOGENOM" id="CLU_1654603_0_0_1"/>
<protein>
    <submittedName>
        <fullName evidence="2 3">Uncharacterized protein</fullName>
    </submittedName>
</protein>
<reference evidence="3" key="4">
    <citation type="submission" date="2023-03" db="UniProtKB">
        <authorList>
            <consortium name="EnsemblPlants"/>
        </authorList>
    </citation>
    <scope>IDENTIFICATION</scope>
    <source>
        <strain evidence="3">cv. Chiifu-401-42</strain>
    </source>
</reference>
<reference evidence="2" key="3">
    <citation type="submission" date="2018-11" db="EMBL/GenBank/DDBJ databases">
        <authorList>
            <consortium name="Genoscope - CEA"/>
            <person name="William W."/>
        </authorList>
    </citation>
    <scope>NUCLEOTIDE SEQUENCE</scope>
</reference>